<accession>A0ABX7QDU0</accession>
<keyword evidence="1" id="KW-0175">Coiled coil</keyword>
<dbReference type="EMBL" id="CP071448">
    <property type="protein sequence ID" value="QSW88758.1"/>
    <property type="molecule type" value="Genomic_DNA"/>
</dbReference>
<name>A0ABX7QDU0_9FLAO</name>
<gene>
    <name evidence="2" type="ORF">J0383_21275</name>
</gene>
<sequence>MGLFNFFNAKQNTNSNTDIRQDNLANTLVEIPENVFLEKEKPTTENVQNDRSVSSSENGISLLFNFIEKNYEGKGYDDALINPDNIHLEQNVEALKNDLERTIRKIKTFYEDFIREINFHIETRSRSGMVDTVEELTVKKDTAEEHISQILVIENEAKENKGIGYGIILSYKRGFNNGLAAISHHSIMKKNF</sequence>
<organism evidence="2 3">
    <name type="scientific">Flavobacterium endoglycinae</name>
    <dbReference type="NCBI Taxonomy" id="2816357"/>
    <lineage>
        <taxon>Bacteria</taxon>
        <taxon>Pseudomonadati</taxon>
        <taxon>Bacteroidota</taxon>
        <taxon>Flavobacteriia</taxon>
        <taxon>Flavobacteriales</taxon>
        <taxon>Flavobacteriaceae</taxon>
        <taxon>Flavobacterium</taxon>
    </lineage>
</organism>
<evidence type="ECO:0000313" key="3">
    <source>
        <dbReference type="Proteomes" id="UP000663440"/>
    </source>
</evidence>
<dbReference type="Proteomes" id="UP000663440">
    <property type="component" value="Chromosome"/>
</dbReference>
<feature type="coiled-coil region" evidence="1">
    <location>
        <begin position="85"/>
        <end position="112"/>
    </location>
</feature>
<evidence type="ECO:0000256" key="1">
    <source>
        <dbReference type="SAM" id="Coils"/>
    </source>
</evidence>
<dbReference type="RefSeq" id="WP_207295957.1">
    <property type="nucleotide sequence ID" value="NZ_CP071448.1"/>
</dbReference>
<reference evidence="2 3" key="1">
    <citation type="submission" date="2021-03" db="EMBL/GenBank/DDBJ databases">
        <title>Flavobacterium kribbensis sp. nov, an endophytic bacteria, isolated from soybean.</title>
        <authorList>
            <person name="Lee J."/>
            <person name="Seo J."/>
        </authorList>
    </citation>
    <scope>NUCLEOTIDE SEQUENCE [LARGE SCALE GENOMIC DNA]</scope>
    <source>
        <strain evidence="2 3">BB8</strain>
    </source>
</reference>
<evidence type="ECO:0000313" key="2">
    <source>
        <dbReference type="EMBL" id="QSW88758.1"/>
    </source>
</evidence>
<keyword evidence="3" id="KW-1185">Reference proteome</keyword>
<protein>
    <submittedName>
        <fullName evidence="2">Uncharacterized protein</fullName>
    </submittedName>
</protein>
<proteinExistence type="predicted"/>